<gene>
    <name evidence="1" type="ORF">GCM10023213_13940</name>
</gene>
<sequence length="204" mass="21790">MATIHTQRLKCDRNARFSQASLTAEMWRGRATVFKLGLFEGDAIASIEGITSVTLRVKESRSVGAADLMVATVAAVDLDQITGAQWLAKTGQTADIEFTNAQCNLSITGDSAKYWMVVEALLATGGRIIFGAGFLTVFESAADAVGDPDANPGAPITLEEADARYVRGTMQTRLSTAGDRIHWYSNAGVYLGSTDLVNYGESNL</sequence>
<dbReference type="Proteomes" id="UP001499852">
    <property type="component" value="Unassembled WGS sequence"/>
</dbReference>
<evidence type="ECO:0000313" key="1">
    <source>
        <dbReference type="EMBL" id="GAA5137367.1"/>
    </source>
</evidence>
<accession>A0ABP9P0T2</accession>
<protein>
    <submittedName>
        <fullName evidence="1">Uncharacterized protein</fullName>
    </submittedName>
</protein>
<keyword evidence="2" id="KW-1185">Reference proteome</keyword>
<dbReference type="RefSeq" id="WP_345735655.1">
    <property type="nucleotide sequence ID" value="NZ_BAABIA010000003.1"/>
</dbReference>
<reference evidence="2" key="1">
    <citation type="journal article" date="2019" name="Int. J. Syst. Evol. Microbiol.">
        <title>The Global Catalogue of Microorganisms (GCM) 10K type strain sequencing project: providing services to taxonomists for standard genome sequencing and annotation.</title>
        <authorList>
            <consortium name="The Broad Institute Genomics Platform"/>
            <consortium name="The Broad Institute Genome Sequencing Center for Infectious Disease"/>
            <person name="Wu L."/>
            <person name="Ma J."/>
        </authorList>
    </citation>
    <scope>NUCLEOTIDE SEQUENCE [LARGE SCALE GENOMIC DNA]</scope>
    <source>
        <strain evidence="2">JCM 18053</strain>
    </source>
</reference>
<evidence type="ECO:0000313" key="2">
    <source>
        <dbReference type="Proteomes" id="UP001499852"/>
    </source>
</evidence>
<proteinExistence type="predicted"/>
<name>A0ABP9P0T2_9BACT</name>
<dbReference type="EMBL" id="BAABIA010000003">
    <property type="protein sequence ID" value="GAA5137367.1"/>
    <property type="molecule type" value="Genomic_DNA"/>
</dbReference>
<organism evidence="1 2">
    <name type="scientific">Prosthecobacter algae</name>
    <dbReference type="NCBI Taxonomy" id="1144682"/>
    <lineage>
        <taxon>Bacteria</taxon>
        <taxon>Pseudomonadati</taxon>
        <taxon>Verrucomicrobiota</taxon>
        <taxon>Verrucomicrobiia</taxon>
        <taxon>Verrucomicrobiales</taxon>
        <taxon>Verrucomicrobiaceae</taxon>
        <taxon>Prosthecobacter</taxon>
    </lineage>
</organism>
<comment type="caution">
    <text evidence="1">The sequence shown here is derived from an EMBL/GenBank/DDBJ whole genome shotgun (WGS) entry which is preliminary data.</text>
</comment>